<evidence type="ECO:0000313" key="7">
    <source>
        <dbReference type="EMBL" id="KAF2157100.1"/>
    </source>
</evidence>
<dbReference type="PANTHER" id="PTHR42973">
    <property type="entry name" value="BINDING OXIDOREDUCTASE, PUTATIVE (AFU_ORTHOLOGUE AFUA_1G17690)-RELATED"/>
    <property type="match status" value="1"/>
</dbReference>
<feature type="chain" id="PRO_5040229504" evidence="5">
    <location>
        <begin position="18"/>
        <end position="538"/>
    </location>
</feature>
<comment type="similarity">
    <text evidence="1">Belongs to the oxygen-dependent FAD-linked oxidoreductase family.</text>
</comment>
<dbReference type="SUPFAM" id="SSF56176">
    <property type="entry name" value="FAD-binding/transporter-associated domain-like"/>
    <property type="match status" value="1"/>
</dbReference>
<dbReference type="InterPro" id="IPR016169">
    <property type="entry name" value="FAD-bd_PCMH_sub2"/>
</dbReference>
<evidence type="ECO:0000256" key="1">
    <source>
        <dbReference type="ARBA" id="ARBA00005466"/>
    </source>
</evidence>
<keyword evidence="8" id="KW-1185">Reference proteome</keyword>
<comment type="caution">
    <text evidence="7">The sequence shown here is derived from an EMBL/GenBank/DDBJ whole genome shotgun (WGS) entry which is preliminary data.</text>
</comment>
<evidence type="ECO:0000259" key="6">
    <source>
        <dbReference type="PROSITE" id="PS51387"/>
    </source>
</evidence>
<evidence type="ECO:0000256" key="2">
    <source>
        <dbReference type="ARBA" id="ARBA00022630"/>
    </source>
</evidence>
<keyword evidence="2" id="KW-0285">Flavoprotein</keyword>
<evidence type="ECO:0000256" key="5">
    <source>
        <dbReference type="SAM" id="SignalP"/>
    </source>
</evidence>
<dbReference type="GO" id="GO:0071949">
    <property type="term" value="F:FAD binding"/>
    <property type="evidence" value="ECO:0007669"/>
    <property type="project" value="InterPro"/>
</dbReference>
<dbReference type="Pfam" id="PF01565">
    <property type="entry name" value="FAD_binding_4"/>
    <property type="match status" value="1"/>
</dbReference>
<organism evidence="7 8">
    <name type="scientific">Myriangium duriaei CBS 260.36</name>
    <dbReference type="NCBI Taxonomy" id="1168546"/>
    <lineage>
        <taxon>Eukaryota</taxon>
        <taxon>Fungi</taxon>
        <taxon>Dikarya</taxon>
        <taxon>Ascomycota</taxon>
        <taxon>Pezizomycotina</taxon>
        <taxon>Dothideomycetes</taxon>
        <taxon>Dothideomycetidae</taxon>
        <taxon>Myriangiales</taxon>
        <taxon>Myriangiaceae</taxon>
        <taxon>Myriangium</taxon>
    </lineage>
</organism>
<dbReference type="InterPro" id="IPR050416">
    <property type="entry name" value="FAD-linked_Oxidoreductase"/>
</dbReference>
<dbReference type="OrthoDB" id="2151789at2759"/>
<evidence type="ECO:0000313" key="8">
    <source>
        <dbReference type="Proteomes" id="UP000799439"/>
    </source>
</evidence>
<dbReference type="AlphaFoldDB" id="A0A9P4JAI8"/>
<dbReference type="InterPro" id="IPR016166">
    <property type="entry name" value="FAD-bd_PCMH"/>
</dbReference>
<reference evidence="7" key="1">
    <citation type="journal article" date="2020" name="Stud. Mycol.">
        <title>101 Dothideomycetes genomes: a test case for predicting lifestyles and emergence of pathogens.</title>
        <authorList>
            <person name="Haridas S."/>
            <person name="Albert R."/>
            <person name="Binder M."/>
            <person name="Bloem J."/>
            <person name="Labutti K."/>
            <person name="Salamov A."/>
            <person name="Andreopoulos B."/>
            <person name="Baker S."/>
            <person name="Barry K."/>
            <person name="Bills G."/>
            <person name="Bluhm B."/>
            <person name="Cannon C."/>
            <person name="Castanera R."/>
            <person name="Culley D."/>
            <person name="Daum C."/>
            <person name="Ezra D."/>
            <person name="Gonzalez J."/>
            <person name="Henrissat B."/>
            <person name="Kuo A."/>
            <person name="Liang C."/>
            <person name="Lipzen A."/>
            <person name="Lutzoni F."/>
            <person name="Magnuson J."/>
            <person name="Mondo S."/>
            <person name="Nolan M."/>
            <person name="Ohm R."/>
            <person name="Pangilinan J."/>
            <person name="Park H.-J."/>
            <person name="Ramirez L."/>
            <person name="Alfaro M."/>
            <person name="Sun H."/>
            <person name="Tritt A."/>
            <person name="Yoshinaga Y."/>
            <person name="Zwiers L.-H."/>
            <person name="Turgeon B."/>
            <person name="Goodwin S."/>
            <person name="Spatafora J."/>
            <person name="Crous P."/>
            <person name="Grigoriev I."/>
        </authorList>
    </citation>
    <scope>NUCLEOTIDE SEQUENCE</scope>
    <source>
        <strain evidence="7">CBS 260.36</strain>
    </source>
</reference>
<feature type="domain" description="FAD-binding PCMH-type" evidence="6">
    <location>
        <begin position="94"/>
        <end position="265"/>
    </location>
</feature>
<feature type="signal peptide" evidence="5">
    <location>
        <begin position="1"/>
        <end position="17"/>
    </location>
</feature>
<proteinExistence type="inferred from homology"/>
<evidence type="ECO:0000256" key="4">
    <source>
        <dbReference type="ARBA" id="ARBA00023002"/>
    </source>
</evidence>
<dbReference type="PANTHER" id="PTHR42973:SF34">
    <property type="entry name" value="FAD BINDING DOMAIN PROTEIN (AFU_ORTHOLOGUE AFUA_3G02770)"/>
    <property type="match status" value="1"/>
</dbReference>
<dbReference type="Proteomes" id="UP000799439">
    <property type="component" value="Unassembled WGS sequence"/>
</dbReference>
<name>A0A9P4JAI8_9PEZI</name>
<protein>
    <submittedName>
        <fullName evidence="7">FAD binding domain-containing protein</fullName>
    </submittedName>
</protein>
<keyword evidence="5" id="KW-0732">Signal</keyword>
<dbReference type="GO" id="GO:0016491">
    <property type="term" value="F:oxidoreductase activity"/>
    <property type="evidence" value="ECO:0007669"/>
    <property type="project" value="UniProtKB-KW"/>
</dbReference>
<keyword evidence="3" id="KW-0274">FAD</keyword>
<sequence>MFFCAFWSFWLLVGAWAGAWSIEGPDFDVAAALLEKGVDLADLGLSNFTQRSEGSTCTVTCFSLRLLFGTDRVLPPGTSAYNSSAQHYWSNIPAAATPSCIFRPEDAESVGVFVLLARLTDCPFAIKSGGHAAFANASSTSSGITLSLENITDISLSQDRQYAAIGAGNRWIDVYNALSPQNLTVIGGRASDVGVGGLTLGGGISFFSSMYGWACDNVASFEVVTACGDIVIASPTQNQNLFSALRGGGANFGIVTRFNLLTYSLPNGTMWGGTRAYLSDQFPAVTNAFTELSRNTALDPKAGHWLTFTNVAGMNIAAAELWYANADGNNAPIFANYSAIPAISNDTQPRNLSAYSIRVDAPDPYGVRQYFYTMTFKNDYDLHLAGKDIFFANTNLTDVSGSLIVMTYQSISVPQLQRMAKNGGNSLPLSPDSGPLTIALIYCRWDDAKDDAKVYKAASDTFNGIKREAVVRNLDVDYLYMNYASQYQDVVASYGSAHKQRLLEIAEQYDPQGIFQTLTPGGFKLARAPLPSPNYFSF</sequence>
<accession>A0A9P4JAI8</accession>
<keyword evidence="4" id="KW-0560">Oxidoreductase</keyword>
<dbReference type="InterPro" id="IPR006094">
    <property type="entry name" value="Oxid_FAD_bind_N"/>
</dbReference>
<evidence type="ECO:0000256" key="3">
    <source>
        <dbReference type="ARBA" id="ARBA00022827"/>
    </source>
</evidence>
<dbReference type="Gene3D" id="3.30.465.10">
    <property type="match status" value="1"/>
</dbReference>
<dbReference type="EMBL" id="ML996081">
    <property type="protein sequence ID" value="KAF2157100.1"/>
    <property type="molecule type" value="Genomic_DNA"/>
</dbReference>
<dbReference type="InterPro" id="IPR036318">
    <property type="entry name" value="FAD-bd_PCMH-like_sf"/>
</dbReference>
<gene>
    <name evidence="7" type="ORF">K461DRAFT_264045</name>
</gene>
<dbReference type="PROSITE" id="PS51387">
    <property type="entry name" value="FAD_PCMH"/>
    <property type="match status" value="1"/>
</dbReference>